<evidence type="ECO:0000313" key="2">
    <source>
        <dbReference type="Proteomes" id="UP000033636"/>
    </source>
</evidence>
<name>A0ACC6V049_9CREN</name>
<dbReference type="Proteomes" id="UP000033636">
    <property type="component" value="Unassembled WGS sequence"/>
</dbReference>
<reference evidence="1" key="1">
    <citation type="submission" date="2024-07" db="EMBL/GenBank/DDBJ databases">
        <title>Metagenome and Metagenome-Assembled Genomes of Archaea from a hot spring from the geothermal field of Los Azufres, Mexico.</title>
        <authorList>
            <person name="Marin-Paredes R."/>
            <person name="Martinez-Romero E."/>
            <person name="Servin-Garciduenas L.E."/>
        </authorList>
    </citation>
    <scope>NUCLEOTIDE SEQUENCE</scope>
</reference>
<sequence>MSFIARFFDDISLTRYFGEFVRAIGGADELRNALSWSAWYALKWWYELYREGLHKSDSPFVKALYFSLLENGFIDRDGHIVKRVKEPRPSANTYAEEFLELHQSFDKLGAVRIAMNQVDENSVAILYSAMLTQGWYNALRLAFYRLANAYEYRRLYFPILREGHDAAALIESSPNPPELVVGYDYRADSVELAREILRGASTGPCPDRGICIYQVTSSCEVVDLAGPRAQRSIDAAIYFTTLGWTLDPLRELQCARRLLRQGAAVLVAQDVVESTPSLLAMAAAAGAKHVFRAADLDNLLAAAGYKRERVFSRSMPFYAAVWRA</sequence>
<proteinExistence type="predicted"/>
<protein>
    <submittedName>
        <fullName evidence="1">Uncharacterized protein</fullName>
    </submittedName>
</protein>
<accession>A0ACC6V049</accession>
<dbReference type="EMBL" id="JZWT02000004">
    <property type="protein sequence ID" value="MFB6490000.1"/>
    <property type="molecule type" value="Genomic_DNA"/>
</dbReference>
<comment type="caution">
    <text evidence="1">The sequence shown here is derived from an EMBL/GenBank/DDBJ whole genome shotgun (WGS) entry which is preliminary data.</text>
</comment>
<organism evidence="1 2">
    <name type="scientific">Thermoproteus sp. AZ2</name>
    <dbReference type="NCBI Taxonomy" id="1609232"/>
    <lineage>
        <taxon>Archaea</taxon>
        <taxon>Thermoproteota</taxon>
        <taxon>Thermoprotei</taxon>
        <taxon>Thermoproteales</taxon>
        <taxon>Thermoproteaceae</taxon>
        <taxon>Thermoproteus</taxon>
    </lineage>
</organism>
<evidence type="ECO:0000313" key="1">
    <source>
        <dbReference type="EMBL" id="MFB6490000.1"/>
    </source>
</evidence>
<gene>
    <name evidence="1" type="ORF">TU35_001930</name>
</gene>